<dbReference type="Gene3D" id="3.40.50.300">
    <property type="entry name" value="P-loop containing nucleotide triphosphate hydrolases"/>
    <property type="match status" value="1"/>
</dbReference>
<dbReference type="FunFam" id="3.40.50.300:FF:000006">
    <property type="entry name" value="DNA-binding transcriptional regulator NtrC"/>
    <property type="match status" value="1"/>
</dbReference>
<protein>
    <submittedName>
        <fullName evidence="4">Transcriptional regulator containing PAS, AAA-type ATPase, and DNA-binding Fis domains</fullName>
    </submittedName>
</protein>
<dbReference type="Gene3D" id="1.10.8.60">
    <property type="match status" value="1"/>
</dbReference>
<dbReference type="SMART" id="SM00382">
    <property type="entry name" value="AAA"/>
    <property type="match status" value="1"/>
</dbReference>
<dbReference type="OrthoDB" id="9803970at2"/>
<dbReference type="Proteomes" id="UP000190285">
    <property type="component" value="Unassembled WGS sequence"/>
</dbReference>
<dbReference type="Pfam" id="PF25601">
    <property type="entry name" value="AAA_lid_14"/>
    <property type="match status" value="1"/>
</dbReference>
<keyword evidence="1" id="KW-0547">Nucleotide-binding</keyword>
<sequence length="677" mass="77691">MKKKKLVLITMYKSTKEKYLKDLYYFFDDYLDIEGYSISEGINDVIKGDLALIISAILPNLAKEYLSHDIEIVYMNRTFTKDSVRQLYDLPFGMKAMLSSNTSSSSISCISSLYGIGIKHLHLIPVYPGIEIMPDTKIAITPAQRKYVPKFVDNIIDIGWRVIDVSTLMDITTKLGIMSKDLEEKIIKYSKNIIPQSDGLDFTINNTSIIKNEMDTLLNVIDDGVIVTDMDYKIIHYNKAIGRILNFNESYIYNLVDLNEVFPSKVLMGIMEKKSIDNKLIKSLKSNKSFVVTKRIINVYDNMYGYVIIIKDITEFENLERKLRKQLVKQGYIAKYKFENIIGKSEKMIDTIKKAKKIACIDATTLITGESGTGKELFAQSIHNASKRKNNPFVAINCASLPSELLESELFGYDEGAFTGAKKGGKKGLFQLAHSGTIFLDEIGDMPIKVQVKLLRVLQEKEVMSIGSNSIVPIDVRVIAATNQNLKDLMHVGKFRKDLYYRLNVLNLYIPPLRERKGDIPYLAKNILQNINMNNKKIDNILMKFFENYSWEGNVRELKNCIEYMAYMGADVLTAKDLPKDMDYSKQDEYDFIEEEIFPELLPKEKELTVFILKLLKKRSGGRRFIYNQAYLNEIETTEHEIRKLMNYLTKKGFITIKTKRQGSILTDKGKKALYNI</sequence>
<dbReference type="STRING" id="36842.SAMN02194393_00721"/>
<organism evidence="4 5">
    <name type="scientific">Maledivibacter halophilus</name>
    <dbReference type="NCBI Taxonomy" id="36842"/>
    <lineage>
        <taxon>Bacteria</taxon>
        <taxon>Bacillati</taxon>
        <taxon>Bacillota</taxon>
        <taxon>Clostridia</taxon>
        <taxon>Peptostreptococcales</taxon>
        <taxon>Caminicellaceae</taxon>
        <taxon>Maledivibacter</taxon>
    </lineage>
</organism>
<dbReference type="RefSeq" id="WP_079489380.1">
    <property type="nucleotide sequence ID" value="NZ_FUZT01000001.1"/>
</dbReference>
<dbReference type="CDD" id="cd00009">
    <property type="entry name" value="AAA"/>
    <property type="match status" value="1"/>
</dbReference>
<dbReference type="PANTHER" id="PTHR32071:SF57">
    <property type="entry name" value="C4-DICARBOXYLATE TRANSPORT TRANSCRIPTIONAL REGULATORY PROTEIN DCTD"/>
    <property type="match status" value="1"/>
</dbReference>
<keyword evidence="4" id="KW-0238">DNA-binding</keyword>
<gene>
    <name evidence="4" type="ORF">SAMN02194393_00721</name>
</gene>
<dbReference type="InterPro" id="IPR058031">
    <property type="entry name" value="AAA_lid_NorR"/>
</dbReference>
<dbReference type="InterPro" id="IPR036388">
    <property type="entry name" value="WH-like_DNA-bd_sf"/>
</dbReference>
<dbReference type="Pfam" id="PF00158">
    <property type="entry name" value="Sigma54_activat"/>
    <property type="match status" value="1"/>
</dbReference>
<feature type="domain" description="Sigma-54 factor interaction" evidence="3">
    <location>
        <begin position="341"/>
        <end position="567"/>
    </location>
</feature>
<dbReference type="SUPFAM" id="SSF55785">
    <property type="entry name" value="PYP-like sensor domain (PAS domain)"/>
    <property type="match status" value="1"/>
</dbReference>
<name>A0A1T5IT95_9FIRM</name>
<dbReference type="InterPro" id="IPR003593">
    <property type="entry name" value="AAA+_ATPase"/>
</dbReference>
<reference evidence="4 5" key="1">
    <citation type="submission" date="2017-02" db="EMBL/GenBank/DDBJ databases">
        <authorList>
            <person name="Peterson S.W."/>
        </authorList>
    </citation>
    <scope>NUCLEOTIDE SEQUENCE [LARGE SCALE GENOMIC DNA]</scope>
    <source>
        <strain evidence="4 5">M1</strain>
    </source>
</reference>
<dbReference type="Gene3D" id="3.30.450.20">
    <property type="entry name" value="PAS domain"/>
    <property type="match status" value="1"/>
</dbReference>
<dbReference type="InterPro" id="IPR035965">
    <property type="entry name" value="PAS-like_dom_sf"/>
</dbReference>
<dbReference type="GO" id="GO:0003677">
    <property type="term" value="F:DNA binding"/>
    <property type="evidence" value="ECO:0007669"/>
    <property type="project" value="UniProtKB-KW"/>
</dbReference>
<dbReference type="InterPro" id="IPR002078">
    <property type="entry name" value="Sigma_54_int"/>
</dbReference>
<evidence type="ECO:0000256" key="2">
    <source>
        <dbReference type="ARBA" id="ARBA00022840"/>
    </source>
</evidence>
<accession>A0A1T5IT95</accession>
<evidence type="ECO:0000313" key="4">
    <source>
        <dbReference type="EMBL" id="SKC42345.1"/>
    </source>
</evidence>
<dbReference type="SUPFAM" id="SSF52540">
    <property type="entry name" value="P-loop containing nucleoside triphosphate hydrolases"/>
    <property type="match status" value="1"/>
</dbReference>
<dbReference type="GO" id="GO:0005524">
    <property type="term" value="F:ATP binding"/>
    <property type="evidence" value="ECO:0007669"/>
    <property type="project" value="UniProtKB-KW"/>
</dbReference>
<keyword evidence="5" id="KW-1185">Reference proteome</keyword>
<evidence type="ECO:0000259" key="3">
    <source>
        <dbReference type="PROSITE" id="PS50045"/>
    </source>
</evidence>
<dbReference type="EMBL" id="FUZT01000001">
    <property type="protein sequence ID" value="SKC42345.1"/>
    <property type="molecule type" value="Genomic_DNA"/>
</dbReference>
<dbReference type="GO" id="GO:0006355">
    <property type="term" value="P:regulation of DNA-templated transcription"/>
    <property type="evidence" value="ECO:0007669"/>
    <property type="project" value="InterPro"/>
</dbReference>
<dbReference type="InterPro" id="IPR027417">
    <property type="entry name" value="P-loop_NTPase"/>
</dbReference>
<evidence type="ECO:0000313" key="5">
    <source>
        <dbReference type="Proteomes" id="UP000190285"/>
    </source>
</evidence>
<keyword evidence="2" id="KW-0067">ATP-binding</keyword>
<dbReference type="PROSITE" id="PS50045">
    <property type="entry name" value="SIGMA54_INTERACT_4"/>
    <property type="match status" value="1"/>
</dbReference>
<proteinExistence type="predicted"/>
<dbReference type="Gene3D" id="1.10.10.10">
    <property type="entry name" value="Winged helix-like DNA-binding domain superfamily/Winged helix DNA-binding domain"/>
    <property type="match status" value="1"/>
</dbReference>
<evidence type="ECO:0000256" key="1">
    <source>
        <dbReference type="ARBA" id="ARBA00022741"/>
    </source>
</evidence>
<dbReference type="AlphaFoldDB" id="A0A1T5IT95"/>
<dbReference type="PANTHER" id="PTHR32071">
    <property type="entry name" value="TRANSCRIPTIONAL REGULATORY PROTEIN"/>
    <property type="match status" value="1"/>
</dbReference>